<dbReference type="GO" id="GO:0016020">
    <property type="term" value="C:membrane"/>
    <property type="evidence" value="ECO:0007669"/>
    <property type="project" value="UniProtKB-SubCell"/>
</dbReference>
<keyword evidence="5" id="KW-0406">Ion transport</keyword>
<feature type="transmembrane region" description="Helical" evidence="11">
    <location>
        <begin position="338"/>
        <end position="360"/>
    </location>
</feature>
<reference evidence="13" key="1">
    <citation type="submission" date="2021-02" db="EMBL/GenBank/DDBJ databases">
        <authorList>
            <person name="Dougan E. K."/>
            <person name="Rhodes N."/>
            <person name="Thang M."/>
            <person name="Chan C."/>
        </authorList>
    </citation>
    <scope>NUCLEOTIDE SEQUENCE</scope>
</reference>
<dbReference type="AlphaFoldDB" id="A0A812WH38"/>
<feature type="region of interest" description="Disordered" evidence="10">
    <location>
        <begin position="590"/>
        <end position="661"/>
    </location>
</feature>
<feature type="region of interest" description="Disordered" evidence="10">
    <location>
        <begin position="765"/>
        <end position="796"/>
    </location>
</feature>
<comment type="caution">
    <text evidence="13">The sequence shown here is derived from an EMBL/GenBank/DDBJ whole genome shotgun (WGS) entry which is preliminary data.</text>
</comment>
<keyword evidence="6 11" id="KW-0472">Membrane</keyword>
<feature type="transmembrane region" description="Helical" evidence="11">
    <location>
        <begin position="296"/>
        <end position="318"/>
    </location>
</feature>
<evidence type="ECO:0000256" key="4">
    <source>
        <dbReference type="ARBA" id="ARBA00022989"/>
    </source>
</evidence>
<feature type="coiled-coil region" evidence="9">
    <location>
        <begin position="665"/>
        <end position="696"/>
    </location>
</feature>
<keyword evidence="14" id="KW-1185">Reference proteome</keyword>
<dbReference type="InterPro" id="IPR018488">
    <property type="entry name" value="cNMP-bd_CS"/>
</dbReference>
<dbReference type="SMART" id="SM00100">
    <property type="entry name" value="cNMP"/>
    <property type="match status" value="1"/>
</dbReference>
<feature type="transmembrane region" description="Helical" evidence="11">
    <location>
        <begin position="256"/>
        <end position="275"/>
    </location>
</feature>
<dbReference type="GO" id="GO:0044877">
    <property type="term" value="F:protein-containing complex binding"/>
    <property type="evidence" value="ECO:0007669"/>
    <property type="project" value="TreeGrafter"/>
</dbReference>
<sequence length="864" mass="96044">MEKAAWRQVHVVETEKSNKTDDPGGLSLLLSLHRFNQRITVRARSLASLLTGTGDRGKAWSPGTLERSLYDGKKRDDDSSDILNVKELFRGSSDVFLPQPDPTILQFHLSPWARIVELLRLISVVGTCITAPLSFILSGDWSTPDSVPGGRVLLALDCSFDILFAICLVISFRISFLHPLTKKEVIDPSRIRRYFTGSFVWWLEAISIFSYLWLGLGASLLLNNLKIIRVGPLLKLPDALWRWEDSKLVRLGRPPFLLVLAAHWTACLLFTLGGFREELIHREEEYETTFNMGYGISGQVSGGVSLYFMAFVEALYMLTGAMDNPLGDGGPRNKDFGALLMVSIFGPAGCVVVALFISAIMREQQRALALDSKHEESKAFMERALQILEIPPQLQQRVLSMHLFQKFEHDVEAFNSLFEKKNLSKALENTLLVYLYREFVAQSPYFKNKDPNYIIAVLQVLEDEVYLPGDYVARRGEVAHAMYFVSRGELSIHVPDHEDENNVDKAKQIKVLGIGQQFGEIALVKDTVRTAWVRADTYAIVSALPSRSIRHVWDFYPKEKEELVRTVEAHAKRDRERKVKQRWERGLAGATVTPWKIKGMPGVPSSTKPKAEKGEDGVKSSKSVSFEKQSEQSEQSDGGDTPKSTASREPSPAAADVSEFVGRRLQAVEGRMDELLRRQSSLERALTEELAKLQKTLKSGAGLPPSAEEKERGSFKSPVEEKWTQRSAKGDQELRKRSKQKTRRVAADLPCVDLITGEEAVVAQERISAAHNDEDGGRRPSRPSPVPKKKASGPPIATTMEVTQGALPSALSAAVTTPTEVAPTPAWVPLAPVHTADPESVTLHLEPHGALPIEGIKPPQRPAS</sequence>
<evidence type="ECO:0000256" key="7">
    <source>
        <dbReference type="ARBA" id="ARBA00023286"/>
    </source>
</evidence>
<evidence type="ECO:0000256" key="10">
    <source>
        <dbReference type="SAM" id="MobiDB-lite"/>
    </source>
</evidence>
<evidence type="ECO:0000256" key="1">
    <source>
        <dbReference type="ARBA" id="ARBA00004141"/>
    </source>
</evidence>
<feature type="compositionally biased region" description="Low complexity" evidence="10">
    <location>
        <begin position="620"/>
        <end position="636"/>
    </location>
</feature>
<dbReference type="Proteomes" id="UP000649617">
    <property type="component" value="Unassembled WGS sequence"/>
</dbReference>
<evidence type="ECO:0000256" key="6">
    <source>
        <dbReference type="ARBA" id="ARBA00023136"/>
    </source>
</evidence>
<dbReference type="Gene3D" id="2.60.120.10">
    <property type="entry name" value="Jelly Rolls"/>
    <property type="match status" value="1"/>
</dbReference>
<evidence type="ECO:0000256" key="11">
    <source>
        <dbReference type="SAM" id="Phobius"/>
    </source>
</evidence>
<dbReference type="CDD" id="cd00038">
    <property type="entry name" value="CAP_ED"/>
    <property type="match status" value="1"/>
</dbReference>
<gene>
    <name evidence="13" type="primary">Hcn4</name>
    <name evidence="13" type="ORF">SPIL2461_LOCUS19052</name>
</gene>
<proteinExistence type="predicted"/>
<keyword evidence="8" id="KW-0407">Ion channel</keyword>
<keyword evidence="2" id="KW-0813">Transport</keyword>
<evidence type="ECO:0000256" key="2">
    <source>
        <dbReference type="ARBA" id="ARBA00022448"/>
    </source>
</evidence>
<evidence type="ECO:0000256" key="5">
    <source>
        <dbReference type="ARBA" id="ARBA00023065"/>
    </source>
</evidence>
<dbReference type="OrthoDB" id="421831at2759"/>
<evidence type="ECO:0000259" key="12">
    <source>
        <dbReference type="PROSITE" id="PS50042"/>
    </source>
</evidence>
<dbReference type="Pfam" id="PF00027">
    <property type="entry name" value="cNMP_binding"/>
    <property type="match status" value="1"/>
</dbReference>
<evidence type="ECO:0000256" key="9">
    <source>
        <dbReference type="SAM" id="Coils"/>
    </source>
</evidence>
<dbReference type="EMBL" id="CAJNIZ010044252">
    <property type="protein sequence ID" value="CAE7683035.1"/>
    <property type="molecule type" value="Genomic_DNA"/>
</dbReference>
<dbReference type="InterPro" id="IPR018490">
    <property type="entry name" value="cNMP-bd_dom_sf"/>
</dbReference>
<name>A0A812WH38_SYMPI</name>
<feature type="transmembrane region" description="Helical" evidence="11">
    <location>
        <begin position="118"/>
        <end position="137"/>
    </location>
</feature>
<dbReference type="PROSITE" id="PS00889">
    <property type="entry name" value="CNMP_BINDING_2"/>
    <property type="match status" value="1"/>
</dbReference>
<organism evidence="13 14">
    <name type="scientific">Symbiodinium pilosum</name>
    <name type="common">Dinoflagellate</name>
    <dbReference type="NCBI Taxonomy" id="2952"/>
    <lineage>
        <taxon>Eukaryota</taxon>
        <taxon>Sar</taxon>
        <taxon>Alveolata</taxon>
        <taxon>Dinophyceae</taxon>
        <taxon>Suessiales</taxon>
        <taxon>Symbiodiniaceae</taxon>
        <taxon>Symbiodinium</taxon>
    </lineage>
</organism>
<dbReference type="PANTHER" id="PTHR45638">
    <property type="entry name" value="CYCLIC NUCLEOTIDE-GATED CATION CHANNEL SUBUNIT A"/>
    <property type="match status" value="1"/>
</dbReference>
<dbReference type="InterPro" id="IPR000595">
    <property type="entry name" value="cNMP-bd_dom"/>
</dbReference>
<evidence type="ECO:0000313" key="13">
    <source>
        <dbReference type="EMBL" id="CAE7683035.1"/>
    </source>
</evidence>
<evidence type="ECO:0000256" key="3">
    <source>
        <dbReference type="ARBA" id="ARBA00022692"/>
    </source>
</evidence>
<evidence type="ECO:0000256" key="8">
    <source>
        <dbReference type="ARBA" id="ARBA00023303"/>
    </source>
</evidence>
<dbReference type="PANTHER" id="PTHR45638:SF11">
    <property type="entry name" value="CYCLIC NUCLEOTIDE-GATED CATION CHANNEL SUBUNIT A"/>
    <property type="match status" value="1"/>
</dbReference>
<feature type="domain" description="Cyclic nucleotide-binding" evidence="12">
    <location>
        <begin position="445"/>
        <end position="552"/>
    </location>
</feature>
<protein>
    <submittedName>
        <fullName evidence="13">Hcn4 protein</fullName>
    </submittedName>
</protein>
<feature type="region of interest" description="Disordered" evidence="10">
    <location>
        <begin position="696"/>
        <end position="746"/>
    </location>
</feature>
<keyword evidence="9" id="KW-0175">Coiled coil</keyword>
<keyword evidence="7" id="KW-1071">Ligand-gated ion channel</keyword>
<feature type="compositionally biased region" description="Basic and acidic residues" evidence="10">
    <location>
        <begin position="609"/>
        <end position="619"/>
    </location>
</feature>
<feature type="compositionally biased region" description="Basic and acidic residues" evidence="10">
    <location>
        <begin position="707"/>
        <end position="735"/>
    </location>
</feature>
<dbReference type="InterPro" id="IPR014710">
    <property type="entry name" value="RmlC-like_jellyroll"/>
</dbReference>
<feature type="transmembrane region" description="Helical" evidence="11">
    <location>
        <begin position="194"/>
        <end position="214"/>
    </location>
</feature>
<keyword evidence="3 11" id="KW-0812">Transmembrane</keyword>
<comment type="subcellular location">
    <subcellularLocation>
        <location evidence="1">Membrane</location>
        <topology evidence="1">Multi-pass membrane protein</topology>
    </subcellularLocation>
</comment>
<feature type="transmembrane region" description="Helical" evidence="11">
    <location>
        <begin position="152"/>
        <end position="174"/>
    </location>
</feature>
<dbReference type="SUPFAM" id="SSF81324">
    <property type="entry name" value="Voltage-gated potassium channels"/>
    <property type="match status" value="1"/>
</dbReference>
<accession>A0A812WH38</accession>
<keyword evidence="4 11" id="KW-1133">Transmembrane helix</keyword>
<dbReference type="PROSITE" id="PS50042">
    <property type="entry name" value="CNMP_BINDING_3"/>
    <property type="match status" value="1"/>
</dbReference>
<dbReference type="SUPFAM" id="SSF51206">
    <property type="entry name" value="cAMP-binding domain-like"/>
    <property type="match status" value="1"/>
</dbReference>
<evidence type="ECO:0000313" key="14">
    <source>
        <dbReference type="Proteomes" id="UP000649617"/>
    </source>
</evidence>
<dbReference type="GO" id="GO:0005221">
    <property type="term" value="F:intracellularly cyclic nucleotide-activated monoatomic cation channel activity"/>
    <property type="evidence" value="ECO:0007669"/>
    <property type="project" value="InterPro"/>
</dbReference>
<dbReference type="InterPro" id="IPR050866">
    <property type="entry name" value="CNG_cation_channel"/>
</dbReference>